<sequence length="134" mass="14796">MGGNAFKRQQVVHDGEHTLFHFAAVPGAADQLHTLGQVECHEVFRVHSLLLPVRVGALGAVHHHEIRLKALQFFIARADKHVFDEMRLPGHFCDKADFQAGICVSTAEGIDHEQALAGKLLGDQFFSNLPRLQG</sequence>
<evidence type="ECO:0000313" key="1">
    <source>
        <dbReference type="EMBL" id="VTR61898.1"/>
    </source>
</evidence>
<accession>A0A4V6KXC8</accession>
<dbReference type="EMBL" id="CABEEZ010000170">
    <property type="protein sequence ID" value="VTR61898.1"/>
    <property type="molecule type" value="Genomic_DNA"/>
</dbReference>
<dbReference type="AlphaFoldDB" id="A0A4V6KXC8"/>
<name>A0A4V6KXC8_SERFO</name>
<protein>
    <submittedName>
        <fullName evidence="1">Uncharacterized protein</fullName>
    </submittedName>
</protein>
<proteinExistence type="predicted"/>
<organism evidence="1">
    <name type="scientific">Serratia fonticola</name>
    <dbReference type="NCBI Taxonomy" id="47917"/>
    <lineage>
        <taxon>Bacteria</taxon>
        <taxon>Pseudomonadati</taxon>
        <taxon>Pseudomonadota</taxon>
        <taxon>Gammaproteobacteria</taxon>
        <taxon>Enterobacterales</taxon>
        <taxon>Yersiniaceae</taxon>
        <taxon>Serratia</taxon>
    </lineage>
</organism>
<reference evidence="1" key="1">
    <citation type="submission" date="2019-05" db="EMBL/GenBank/DDBJ databases">
        <authorList>
            <consortium name="Pathogen Informatics"/>
        </authorList>
    </citation>
    <scope>NUCLEOTIDE SEQUENCE [LARGE SCALE GENOMIC DNA]</scope>
    <source>
        <strain evidence="1">NCTC12965</strain>
    </source>
</reference>
<gene>
    <name evidence="1" type="ORF">NCTC12965_08998</name>
</gene>